<name>A0ABS5B5X8_9STRE</name>
<protein>
    <recommendedName>
        <fullName evidence="4">DUF5082 domain-containing protein</fullName>
    </recommendedName>
</protein>
<keyword evidence="3" id="KW-1185">Reference proteome</keyword>
<accession>A0ABS5B5X8</accession>
<evidence type="ECO:0000313" key="3">
    <source>
        <dbReference type="Proteomes" id="UP001519296"/>
    </source>
</evidence>
<proteinExistence type="predicted"/>
<gene>
    <name evidence="2" type="ORF">C4K46_07875</name>
</gene>
<evidence type="ECO:0000256" key="1">
    <source>
        <dbReference type="SAM" id="Coils"/>
    </source>
</evidence>
<evidence type="ECO:0008006" key="4">
    <source>
        <dbReference type="Google" id="ProtNLM"/>
    </source>
</evidence>
<dbReference type="RefSeq" id="WP_209628347.1">
    <property type="nucleotide sequence ID" value="NZ_PRDG01000004.1"/>
</dbReference>
<dbReference type="EMBL" id="PRDG01000004">
    <property type="protein sequence ID" value="MBP2623853.1"/>
    <property type="molecule type" value="Genomic_DNA"/>
</dbReference>
<dbReference type="Proteomes" id="UP001519296">
    <property type="component" value="Unassembled WGS sequence"/>
</dbReference>
<comment type="caution">
    <text evidence="2">The sequence shown here is derived from an EMBL/GenBank/DDBJ whole genome shotgun (WGS) entry which is preliminary data.</text>
</comment>
<sequence>MAENDAELKDQFATFKEEKARCERIRNRIRDRNLNYMRGMDNMNNFIDYCEAIVAIVDNDAGYHYVNNLASNLKEDLKVLKDYRDYARDANNSFVELYEKLEAEIARFDRQIAAVKDAYNEGKQFWERI</sequence>
<reference evidence="2 3" key="1">
    <citation type="submission" date="2018-02" db="EMBL/GenBank/DDBJ databases">
        <title>Draft genome sequence of Streptococcus oricebi CCUG 70868T type strain.</title>
        <authorList>
            <person name="Mendez V."/>
            <person name="Salva-Serra F."/>
            <person name="Jaen-Luchoro D."/>
            <person name="Gonzales-Siles L."/>
            <person name="Karlsson R."/>
            <person name="Engstrom-Jakobsson H."/>
            <person name="Busquets A."/>
            <person name="Gomila M."/>
            <person name="Pineiro-Iglesias B."/>
            <person name="Bennasar-Figueras A."/>
            <person name="Seeger M."/>
            <person name="Moore E."/>
        </authorList>
    </citation>
    <scope>NUCLEOTIDE SEQUENCE [LARGE SCALE GENOMIC DNA]</scope>
    <source>
        <strain evidence="2 3">CCUG 70868</strain>
    </source>
</reference>
<evidence type="ECO:0000313" key="2">
    <source>
        <dbReference type="EMBL" id="MBP2623853.1"/>
    </source>
</evidence>
<feature type="coiled-coil region" evidence="1">
    <location>
        <begin position="91"/>
        <end position="118"/>
    </location>
</feature>
<keyword evidence="1" id="KW-0175">Coiled coil</keyword>
<organism evidence="2 3">
    <name type="scientific">Streptococcus oricebi</name>
    <dbReference type="NCBI Taxonomy" id="1547447"/>
    <lineage>
        <taxon>Bacteria</taxon>
        <taxon>Bacillati</taxon>
        <taxon>Bacillota</taxon>
        <taxon>Bacilli</taxon>
        <taxon>Lactobacillales</taxon>
        <taxon>Streptococcaceae</taxon>
        <taxon>Streptococcus</taxon>
    </lineage>
</organism>